<accession>A0AAV4TDY4</accession>
<protein>
    <submittedName>
        <fullName evidence="1">Uncharacterized protein</fullName>
    </submittedName>
</protein>
<keyword evidence="2" id="KW-1185">Reference proteome</keyword>
<proteinExistence type="predicted"/>
<evidence type="ECO:0000313" key="2">
    <source>
        <dbReference type="Proteomes" id="UP001054945"/>
    </source>
</evidence>
<gene>
    <name evidence="1" type="ORF">CEXT_243841</name>
</gene>
<name>A0AAV4TDY4_CAEEX</name>
<dbReference type="AlphaFoldDB" id="A0AAV4TDY4"/>
<dbReference type="EMBL" id="BPLR01010976">
    <property type="protein sequence ID" value="GIY43426.1"/>
    <property type="molecule type" value="Genomic_DNA"/>
</dbReference>
<organism evidence="1 2">
    <name type="scientific">Caerostris extrusa</name>
    <name type="common">Bark spider</name>
    <name type="synonym">Caerostris bankana</name>
    <dbReference type="NCBI Taxonomy" id="172846"/>
    <lineage>
        <taxon>Eukaryota</taxon>
        <taxon>Metazoa</taxon>
        <taxon>Ecdysozoa</taxon>
        <taxon>Arthropoda</taxon>
        <taxon>Chelicerata</taxon>
        <taxon>Arachnida</taxon>
        <taxon>Araneae</taxon>
        <taxon>Araneomorphae</taxon>
        <taxon>Entelegynae</taxon>
        <taxon>Araneoidea</taxon>
        <taxon>Araneidae</taxon>
        <taxon>Caerostris</taxon>
    </lineage>
</organism>
<dbReference type="Proteomes" id="UP001054945">
    <property type="component" value="Unassembled WGS sequence"/>
</dbReference>
<evidence type="ECO:0000313" key="1">
    <source>
        <dbReference type="EMBL" id="GIY43426.1"/>
    </source>
</evidence>
<reference evidence="1 2" key="1">
    <citation type="submission" date="2021-06" db="EMBL/GenBank/DDBJ databases">
        <title>Caerostris extrusa draft genome.</title>
        <authorList>
            <person name="Kono N."/>
            <person name="Arakawa K."/>
        </authorList>
    </citation>
    <scope>NUCLEOTIDE SEQUENCE [LARGE SCALE GENOMIC DNA]</scope>
</reference>
<comment type="caution">
    <text evidence="1">The sequence shown here is derived from an EMBL/GenBank/DDBJ whole genome shotgun (WGS) entry which is preliminary data.</text>
</comment>
<sequence length="104" mass="11795">MDFKRSFGLCRVSSIVSRWALSWRVVLEFQPKQSGQSHIVSYVELLDETVVQSDVTCHAHLPVKRVLGHSGKGLWDRYSSSTLNITGCSTESRSVKLLWSKRIT</sequence>